<dbReference type="InterPro" id="IPR013216">
    <property type="entry name" value="Methyltransf_11"/>
</dbReference>
<keyword evidence="2" id="KW-0489">Methyltransferase</keyword>
<evidence type="ECO:0000259" key="1">
    <source>
        <dbReference type="Pfam" id="PF08241"/>
    </source>
</evidence>
<dbReference type="GO" id="GO:0008168">
    <property type="term" value="F:methyltransferase activity"/>
    <property type="evidence" value="ECO:0007669"/>
    <property type="project" value="UniProtKB-KW"/>
</dbReference>
<dbReference type="Pfam" id="PF08241">
    <property type="entry name" value="Methyltransf_11"/>
    <property type="match status" value="1"/>
</dbReference>
<proteinExistence type="predicted"/>
<keyword evidence="2" id="KW-0808">Transferase</keyword>
<reference evidence="2 3" key="1">
    <citation type="submission" date="2019-02" db="EMBL/GenBank/DDBJ databases">
        <title>Kribbella capetownensis sp. nov. and Kribbella speibonae sp. nov., isolated from soil.</title>
        <authorList>
            <person name="Curtis S.M."/>
            <person name="Norton I."/>
            <person name="Everest G.J."/>
            <person name="Meyers P.R."/>
        </authorList>
    </citation>
    <scope>NUCLEOTIDE SEQUENCE [LARGE SCALE GENOMIC DNA]</scope>
    <source>
        <strain evidence="2 3">SK5</strain>
    </source>
</reference>
<dbReference type="PANTHER" id="PTHR43591">
    <property type="entry name" value="METHYLTRANSFERASE"/>
    <property type="match status" value="1"/>
</dbReference>
<dbReference type="SUPFAM" id="SSF53335">
    <property type="entry name" value="S-adenosyl-L-methionine-dependent methyltransferases"/>
    <property type="match status" value="1"/>
</dbReference>
<protein>
    <submittedName>
        <fullName evidence="2">Class I SAM-dependent methyltransferase</fullName>
    </submittedName>
</protein>
<keyword evidence="3" id="KW-1185">Reference proteome</keyword>
<dbReference type="GO" id="GO:0032259">
    <property type="term" value="P:methylation"/>
    <property type="evidence" value="ECO:0007669"/>
    <property type="project" value="UniProtKB-KW"/>
</dbReference>
<dbReference type="Proteomes" id="UP000292385">
    <property type="component" value="Unassembled WGS sequence"/>
</dbReference>
<gene>
    <name evidence="2" type="ORF">E0H58_13020</name>
</gene>
<dbReference type="EMBL" id="SJJY01000002">
    <property type="protein sequence ID" value="TCC25098.1"/>
    <property type="molecule type" value="Genomic_DNA"/>
</dbReference>
<sequence>MGVVAEDEHAARNRVVWDERYSGWFGDRAAEQWAAEPHWGIWATPESDLHVLPELVDKDVIDLGCGTAYIGAWVMRAGGRPVGIDNSAEQLATAAALQAEFGPVFPLIHGNAEDVPLPDASFDVAISEYGASSWCDPTLWIPEAARLLRTHGQLIFLRNSTLLELCTAVGADAATDRLHRPYADVARIARTDGGTHFQLPTGQMIRVLRDSGFVVDELTEFVVPADARSDYGYVTPEWASAWPSVEVWTATRI</sequence>
<name>A0ABY2A7N5_9ACTN</name>
<dbReference type="CDD" id="cd02440">
    <property type="entry name" value="AdoMet_MTases"/>
    <property type="match status" value="1"/>
</dbReference>
<organism evidence="2 3">
    <name type="scientific">Kribbella speibonae</name>
    <dbReference type="NCBI Taxonomy" id="1572660"/>
    <lineage>
        <taxon>Bacteria</taxon>
        <taxon>Bacillati</taxon>
        <taxon>Actinomycetota</taxon>
        <taxon>Actinomycetes</taxon>
        <taxon>Propionibacteriales</taxon>
        <taxon>Kribbellaceae</taxon>
        <taxon>Kribbella</taxon>
    </lineage>
</organism>
<feature type="domain" description="Methyltransferase type 11" evidence="1">
    <location>
        <begin position="62"/>
        <end position="156"/>
    </location>
</feature>
<dbReference type="Gene3D" id="3.40.50.150">
    <property type="entry name" value="Vaccinia Virus protein VP39"/>
    <property type="match status" value="1"/>
</dbReference>
<evidence type="ECO:0000313" key="2">
    <source>
        <dbReference type="EMBL" id="TCC25098.1"/>
    </source>
</evidence>
<accession>A0ABY2A7N5</accession>
<evidence type="ECO:0000313" key="3">
    <source>
        <dbReference type="Proteomes" id="UP000292385"/>
    </source>
</evidence>
<comment type="caution">
    <text evidence="2">The sequence shown here is derived from an EMBL/GenBank/DDBJ whole genome shotgun (WGS) entry which is preliminary data.</text>
</comment>
<dbReference type="InterPro" id="IPR029063">
    <property type="entry name" value="SAM-dependent_MTases_sf"/>
</dbReference>